<dbReference type="InterPro" id="IPR011324">
    <property type="entry name" value="Cytotoxic_necrot_fac-like_cat"/>
</dbReference>
<keyword evidence="4" id="KW-0418">Kinase</keyword>
<keyword evidence="2 3" id="KW-0378">Hydrolase</keyword>
<dbReference type="HAMAP" id="MF_01440">
    <property type="entry name" value="CheD"/>
    <property type="match status" value="1"/>
</dbReference>
<dbReference type="InterPro" id="IPR005659">
    <property type="entry name" value="Chemorcpt_Glu_NH3ase_CheD"/>
</dbReference>
<proteinExistence type="inferred from homology"/>
<dbReference type="RefSeq" id="WP_199395489.1">
    <property type="nucleotide sequence ID" value="NZ_JAEMHK010000009.1"/>
</dbReference>
<accession>A0ABS0YSM3</accession>
<evidence type="ECO:0000313" key="5">
    <source>
        <dbReference type="Proteomes" id="UP000641025"/>
    </source>
</evidence>
<dbReference type="PANTHER" id="PTHR35147">
    <property type="entry name" value="CHEMORECEPTOR GLUTAMINE DEAMIDASE CHED-RELATED"/>
    <property type="match status" value="1"/>
</dbReference>
<dbReference type="InterPro" id="IPR038592">
    <property type="entry name" value="CheD-like_sf"/>
</dbReference>
<dbReference type="EMBL" id="JAEMHK010000009">
    <property type="protein sequence ID" value="MBJ6800986.1"/>
    <property type="molecule type" value="Genomic_DNA"/>
</dbReference>
<gene>
    <name evidence="3" type="primary">cheD</name>
    <name evidence="4" type="ORF">JFN90_12690</name>
</gene>
<organism evidence="4 5">
    <name type="scientific">Geomonas propionica</name>
    <dbReference type="NCBI Taxonomy" id="2798582"/>
    <lineage>
        <taxon>Bacteria</taxon>
        <taxon>Pseudomonadati</taxon>
        <taxon>Thermodesulfobacteriota</taxon>
        <taxon>Desulfuromonadia</taxon>
        <taxon>Geobacterales</taxon>
        <taxon>Geobacteraceae</taxon>
        <taxon>Geomonas</taxon>
    </lineage>
</organism>
<dbReference type="PANTHER" id="PTHR35147:SF2">
    <property type="entry name" value="CHEMORECEPTOR GLUTAMINE DEAMIDASE CHED-RELATED"/>
    <property type="match status" value="1"/>
</dbReference>
<keyword evidence="5" id="KW-1185">Reference proteome</keyword>
<comment type="function">
    <text evidence="3">Probably deamidates glutamine residues to glutamate on methyl-accepting chemotaxis receptors (MCPs), playing an important role in chemotaxis.</text>
</comment>
<reference evidence="4 5" key="1">
    <citation type="submission" date="2020-12" db="EMBL/GenBank/DDBJ databases">
        <title>Geomonas sp. Red259, isolated from paddy soil.</title>
        <authorList>
            <person name="Xu Z."/>
            <person name="Zhang Z."/>
            <person name="Masuda Y."/>
            <person name="Itoh H."/>
            <person name="Senoo K."/>
        </authorList>
    </citation>
    <scope>NUCLEOTIDE SEQUENCE [LARGE SCALE GENOMIC DNA]</scope>
    <source>
        <strain evidence="4 5">Red259</strain>
    </source>
</reference>
<dbReference type="CDD" id="cd16352">
    <property type="entry name" value="CheD"/>
    <property type="match status" value="1"/>
</dbReference>
<keyword evidence="1 3" id="KW-0145">Chemotaxis</keyword>
<name>A0ABS0YSM3_9BACT</name>
<comment type="similarity">
    <text evidence="3">Belongs to the CheD family.</text>
</comment>
<evidence type="ECO:0000256" key="1">
    <source>
        <dbReference type="ARBA" id="ARBA00022500"/>
    </source>
</evidence>
<dbReference type="Pfam" id="PF03975">
    <property type="entry name" value="CheD"/>
    <property type="match status" value="1"/>
</dbReference>
<dbReference type="Gene3D" id="3.30.1330.200">
    <property type="match status" value="1"/>
</dbReference>
<protein>
    <recommendedName>
        <fullName evidence="3">Probable chemoreceptor glutamine deamidase CheD</fullName>
        <ecNumber evidence="3">3.5.1.44</ecNumber>
    </recommendedName>
</protein>
<evidence type="ECO:0000256" key="2">
    <source>
        <dbReference type="ARBA" id="ARBA00022801"/>
    </source>
</evidence>
<dbReference type="EC" id="3.5.1.44" evidence="3"/>
<keyword evidence="4" id="KW-0808">Transferase</keyword>
<comment type="catalytic activity">
    <reaction evidence="3">
        <text>L-glutaminyl-[protein] + H2O = L-glutamyl-[protein] + NH4(+)</text>
        <dbReference type="Rhea" id="RHEA:16441"/>
        <dbReference type="Rhea" id="RHEA-COMP:10207"/>
        <dbReference type="Rhea" id="RHEA-COMP:10208"/>
        <dbReference type="ChEBI" id="CHEBI:15377"/>
        <dbReference type="ChEBI" id="CHEBI:28938"/>
        <dbReference type="ChEBI" id="CHEBI:29973"/>
        <dbReference type="ChEBI" id="CHEBI:30011"/>
        <dbReference type="EC" id="3.5.1.44"/>
    </reaction>
</comment>
<dbReference type="GO" id="GO:0016301">
    <property type="term" value="F:kinase activity"/>
    <property type="evidence" value="ECO:0007669"/>
    <property type="project" value="UniProtKB-KW"/>
</dbReference>
<comment type="caution">
    <text evidence="4">The sequence shown here is derived from an EMBL/GenBank/DDBJ whole genome shotgun (WGS) entry which is preliminary data.</text>
</comment>
<evidence type="ECO:0000313" key="4">
    <source>
        <dbReference type="EMBL" id="MBJ6800986.1"/>
    </source>
</evidence>
<dbReference type="Proteomes" id="UP000641025">
    <property type="component" value="Unassembled WGS sequence"/>
</dbReference>
<dbReference type="SUPFAM" id="SSF64438">
    <property type="entry name" value="CNF1/YfiH-like putative cysteine hydrolases"/>
    <property type="match status" value="1"/>
</dbReference>
<evidence type="ECO:0000256" key="3">
    <source>
        <dbReference type="HAMAP-Rule" id="MF_01440"/>
    </source>
</evidence>
<sequence length="194" mass="20907">MPHKSTTGATRPGHPDRGKLSYFDPEFKIVAVKIVAGEFFATDEAVAITTVLGSCVSVCLYDLELGIGGMNHFMLPELQQGVSAPPCLGACDDNAQSCARYGACAMRRLLEQLELLGASRKRLVAKLFGAGRVMQSSTDIGANNAAFAVDYLKKQGIPIIASDLGERCPRKVMFFPQTGRALVKRIRALHAGRH</sequence>